<keyword evidence="3" id="KW-1185">Reference proteome</keyword>
<accession>A0ABR6WXX2</accession>
<comment type="caution">
    <text evidence="2">The sequence shown here is derived from an EMBL/GenBank/DDBJ whole genome shotgun (WGS) entry which is preliminary data.</text>
</comment>
<dbReference type="CDD" id="cd00093">
    <property type="entry name" value="HTH_XRE"/>
    <property type="match status" value="1"/>
</dbReference>
<reference evidence="2 3" key="1">
    <citation type="journal article" date="2020" name="mSystems">
        <title>Defining Genomic and Predicted Metabolic Features of the Acetobacterium Genus.</title>
        <authorList>
            <person name="Ross D.E."/>
            <person name="Marshall C.W."/>
            <person name="Gulliver D."/>
            <person name="May H.D."/>
            <person name="Norman R.S."/>
        </authorList>
    </citation>
    <scope>NUCLEOTIDE SEQUENCE [LARGE SCALE GENOMIC DNA]</scope>
    <source>
        <strain evidence="2 3">DSM 8238</strain>
    </source>
</reference>
<evidence type="ECO:0000259" key="1">
    <source>
        <dbReference type="PROSITE" id="PS50943"/>
    </source>
</evidence>
<dbReference type="PROSITE" id="PS50943">
    <property type="entry name" value="HTH_CROC1"/>
    <property type="match status" value="1"/>
</dbReference>
<proteinExistence type="predicted"/>
<dbReference type="SUPFAM" id="SSF47413">
    <property type="entry name" value="lambda repressor-like DNA-binding domains"/>
    <property type="match status" value="1"/>
</dbReference>
<dbReference type="InterPro" id="IPR001387">
    <property type="entry name" value="Cro/C1-type_HTH"/>
</dbReference>
<evidence type="ECO:0000313" key="2">
    <source>
        <dbReference type="EMBL" id="MBC3805431.1"/>
    </source>
</evidence>
<gene>
    <name evidence="2" type="ORF">GH808_13515</name>
</gene>
<organism evidence="2 3">
    <name type="scientific">Acetobacterium fimetarium</name>
    <dbReference type="NCBI Taxonomy" id="52691"/>
    <lineage>
        <taxon>Bacteria</taxon>
        <taxon>Bacillati</taxon>
        <taxon>Bacillota</taxon>
        <taxon>Clostridia</taxon>
        <taxon>Eubacteriales</taxon>
        <taxon>Eubacteriaceae</taxon>
        <taxon>Acetobacterium</taxon>
    </lineage>
</organism>
<sequence length="485" mass="57102">MSLLSIRIEELINESGESVQALAQMGNISRTTLQRVKSGERLPPKKFFQSMCRALRLSATEVEELETLLEIATVGEDVSFTRQKIIELIETISELTEYKIPFSKQIRLNEIDSKIKPHSQMTEIISGERKVLEIIRNCIDRELFLSENPQLKLALPYQKVYRYIFHQMMGNQKQLSLQDVINLKKEPDQDEKIGRLEISQLKYLIALSLLENVEHQSRYYYQSPDLNFEQSALFPYFMLTSESVITVSRDFKQAVLYNDPGIVKLHEDGYNRMQAYVESFIEESRDLLTIYSTKDIAKSKQVVEPLPCFAYYFTDDLLEKKIRKDFPYYEQLKSIACEFYGNFRKENPTMLNVFSLKNLRSFMLDGSLYFPEEVYTPFTPSERIMLVRQLRDDLYHDRRKTYALNDEKIFLNSAIEFVDEYSRIRLILHYYNNQKLVFKTIVLQEKNIVKAFDDFFDSLPGSKYVLAKEETIAEIDKLINEFENK</sequence>
<dbReference type="Gene3D" id="1.10.260.40">
    <property type="entry name" value="lambda repressor-like DNA-binding domains"/>
    <property type="match status" value="1"/>
</dbReference>
<feature type="domain" description="HTH cro/C1-type" evidence="1">
    <location>
        <begin position="8"/>
        <end position="62"/>
    </location>
</feature>
<dbReference type="SMART" id="SM00530">
    <property type="entry name" value="HTH_XRE"/>
    <property type="match status" value="1"/>
</dbReference>
<evidence type="ECO:0000313" key="3">
    <source>
        <dbReference type="Proteomes" id="UP000603234"/>
    </source>
</evidence>
<protein>
    <submittedName>
        <fullName evidence="2">Helix-turn-helix domain-containing protein</fullName>
    </submittedName>
</protein>
<dbReference type="Proteomes" id="UP000603234">
    <property type="component" value="Unassembled WGS sequence"/>
</dbReference>
<name>A0ABR6WXX2_9FIRM</name>
<dbReference type="InterPro" id="IPR010982">
    <property type="entry name" value="Lambda_DNA-bd_dom_sf"/>
</dbReference>
<dbReference type="EMBL" id="WJBC01000028">
    <property type="protein sequence ID" value="MBC3805431.1"/>
    <property type="molecule type" value="Genomic_DNA"/>
</dbReference>